<gene>
    <name evidence="2" type="ORF">MIND_00105700</name>
</gene>
<accession>A0A8H6TEH1</accession>
<evidence type="ECO:0000313" key="3">
    <source>
        <dbReference type="Proteomes" id="UP000636479"/>
    </source>
</evidence>
<reference evidence="2" key="1">
    <citation type="submission" date="2020-05" db="EMBL/GenBank/DDBJ databases">
        <title>Mycena genomes resolve the evolution of fungal bioluminescence.</title>
        <authorList>
            <person name="Tsai I.J."/>
        </authorList>
    </citation>
    <scope>NUCLEOTIDE SEQUENCE</scope>
    <source>
        <strain evidence="2">171206Taipei</strain>
    </source>
</reference>
<proteinExistence type="predicted"/>
<dbReference type="GeneID" id="59340520"/>
<evidence type="ECO:0000256" key="1">
    <source>
        <dbReference type="SAM" id="MobiDB-lite"/>
    </source>
</evidence>
<protein>
    <submittedName>
        <fullName evidence="2">Uncharacterized protein</fullName>
    </submittedName>
</protein>
<dbReference type="RefSeq" id="XP_037225914.1">
    <property type="nucleotide sequence ID" value="XM_037358004.1"/>
</dbReference>
<dbReference type="Proteomes" id="UP000636479">
    <property type="component" value="Unassembled WGS sequence"/>
</dbReference>
<keyword evidence="3" id="KW-1185">Reference proteome</keyword>
<name>A0A8H6TEH1_9AGAR</name>
<comment type="caution">
    <text evidence="2">The sequence shown here is derived from an EMBL/GenBank/DDBJ whole genome shotgun (WGS) entry which is preliminary data.</text>
</comment>
<organism evidence="2 3">
    <name type="scientific">Mycena indigotica</name>
    <dbReference type="NCBI Taxonomy" id="2126181"/>
    <lineage>
        <taxon>Eukaryota</taxon>
        <taxon>Fungi</taxon>
        <taxon>Dikarya</taxon>
        <taxon>Basidiomycota</taxon>
        <taxon>Agaricomycotina</taxon>
        <taxon>Agaricomycetes</taxon>
        <taxon>Agaricomycetidae</taxon>
        <taxon>Agaricales</taxon>
        <taxon>Marasmiineae</taxon>
        <taxon>Mycenaceae</taxon>
        <taxon>Mycena</taxon>
    </lineage>
</organism>
<dbReference type="EMBL" id="JACAZF010000001">
    <property type="protein sequence ID" value="KAF7315891.1"/>
    <property type="molecule type" value="Genomic_DNA"/>
</dbReference>
<evidence type="ECO:0000313" key="2">
    <source>
        <dbReference type="EMBL" id="KAF7315891.1"/>
    </source>
</evidence>
<dbReference type="AlphaFoldDB" id="A0A8H6TEH1"/>
<feature type="region of interest" description="Disordered" evidence="1">
    <location>
        <begin position="239"/>
        <end position="269"/>
    </location>
</feature>
<feature type="region of interest" description="Disordered" evidence="1">
    <location>
        <begin position="74"/>
        <end position="117"/>
    </location>
</feature>
<sequence length="269" mass="30362">MSALALALNTAIQRAIFEKRVLYAIRVTVPPVKLGWLLPYTGGNAPIIRWRTDPSMDMDMDAGIRSYRTTRAGAPRCSCDRDADSDSESDLTRTRSRNEQNRDADTDAGADHDAPAPYRYSARHRPRWAQSHIDASGFGGAIITTTTRKAMSALPRSRRLLPLARYAWTHNDVVAAMRCDAHTMSHPRIRTYAWTLARALRFKDLPRAIDPERRNRRPMRCSLQDGLRWEGEQRDNAWNLTNDVGSVPDQPPASAIDNLSTRNKAKPKQ</sequence>
<feature type="compositionally biased region" description="Basic and acidic residues" evidence="1">
    <location>
        <begin position="78"/>
        <end position="114"/>
    </location>
</feature>